<protein>
    <submittedName>
        <fullName evidence="7">3-phenylpropionate/trans-cinnamate dioxygenase ferredoxin reductase subunit</fullName>
    </submittedName>
</protein>
<dbReference type="RefSeq" id="WP_074674428.1">
    <property type="nucleotide sequence ID" value="NZ_FNTB01000001.1"/>
</dbReference>
<evidence type="ECO:0000256" key="2">
    <source>
        <dbReference type="ARBA" id="ARBA00022630"/>
    </source>
</evidence>
<dbReference type="AlphaFoldDB" id="A0A1H4U8Y0"/>
<dbReference type="EMBL" id="FNTB01000001">
    <property type="protein sequence ID" value="SEC65226.1"/>
    <property type="molecule type" value="Genomic_DNA"/>
</dbReference>
<keyword evidence="2" id="KW-0285">Flavoprotein</keyword>
<dbReference type="PRINTS" id="PR00368">
    <property type="entry name" value="FADPNR"/>
</dbReference>
<keyword evidence="7" id="KW-0223">Dioxygenase</keyword>
<gene>
    <name evidence="7" type="ORF">SAMN05192540_3716</name>
</gene>
<dbReference type="SUPFAM" id="SSF55424">
    <property type="entry name" value="FAD/NAD-linked reductases, dimerisation (C-terminal) domain"/>
    <property type="match status" value="1"/>
</dbReference>
<proteinExistence type="predicted"/>
<dbReference type="InterPro" id="IPR016156">
    <property type="entry name" value="FAD/NAD-linked_Rdtase_dimer_sf"/>
</dbReference>
<dbReference type="GO" id="GO:0016651">
    <property type="term" value="F:oxidoreductase activity, acting on NAD(P)H"/>
    <property type="evidence" value="ECO:0007669"/>
    <property type="project" value="TreeGrafter"/>
</dbReference>
<organism evidence="7 8">
    <name type="scientific">Maribacter dokdonensis</name>
    <dbReference type="NCBI Taxonomy" id="320912"/>
    <lineage>
        <taxon>Bacteria</taxon>
        <taxon>Pseudomonadati</taxon>
        <taxon>Bacteroidota</taxon>
        <taxon>Flavobacteriia</taxon>
        <taxon>Flavobacteriales</taxon>
        <taxon>Flavobacteriaceae</taxon>
        <taxon>Maribacter</taxon>
    </lineage>
</organism>
<dbReference type="Proteomes" id="UP000183038">
    <property type="component" value="Unassembled WGS sequence"/>
</dbReference>
<evidence type="ECO:0000256" key="4">
    <source>
        <dbReference type="ARBA" id="ARBA00023002"/>
    </source>
</evidence>
<dbReference type="PRINTS" id="PR00411">
    <property type="entry name" value="PNDRDTASEI"/>
</dbReference>
<name>A0A1H4U8Y0_9FLAO</name>
<dbReference type="InterPro" id="IPR028202">
    <property type="entry name" value="Reductase_C"/>
</dbReference>
<accession>A0A1H4U8Y0</accession>
<evidence type="ECO:0000313" key="8">
    <source>
        <dbReference type="Proteomes" id="UP000183038"/>
    </source>
</evidence>
<dbReference type="SUPFAM" id="SSF51905">
    <property type="entry name" value="FAD/NAD(P)-binding domain"/>
    <property type="match status" value="1"/>
</dbReference>
<evidence type="ECO:0000256" key="3">
    <source>
        <dbReference type="ARBA" id="ARBA00022827"/>
    </source>
</evidence>
<dbReference type="GO" id="GO:0005737">
    <property type="term" value="C:cytoplasm"/>
    <property type="evidence" value="ECO:0007669"/>
    <property type="project" value="TreeGrafter"/>
</dbReference>
<dbReference type="InterPro" id="IPR050446">
    <property type="entry name" value="FAD-oxidoreductase/Apoptosis"/>
</dbReference>
<reference evidence="7 8" key="1">
    <citation type="submission" date="2016-10" db="EMBL/GenBank/DDBJ databases">
        <authorList>
            <person name="de Groot N.N."/>
        </authorList>
    </citation>
    <scope>NUCLEOTIDE SEQUENCE [LARGE SCALE GENOMIC DNA]</scope>
    <source>
        <strain evidence="7 8">MAR_2009_71</strain>
    </source>
</reference>
<evidence type="ECO:0000259" key="5">
    <source>
        <dbReference type="Pfam" id="PF07992"/>
    </source>
</evidence>
<dbReference type="InterPro" id="IPR036188">
    <property type="entry name" value="FAD/NAD-bd_sf"/>
</dbReference>
<evidence type="ECO:0000259" key="6">
    <source>
        <dbReference type="Pfam" id="PF14759"/>
    </source>
</evidence>
<dbReference type="PANTHER" id="PTHR43557">
    <property type="entry name" value="APOPTOSIS-INDUCING FACTOR 1"/>
    <property type="match status" value="1"/>
</dbReference>
<evidence type="ECO:0000256" key="1">
    <source>
        <dbReference type="ARBA" id="ARBA00001974"/>
    </source>
</evidence>
<feature type="domain" description="Reductase C-terminal" evidence="6">
    <location>
        <begin position="328"/>
        <end position="410"/>
    </location>
</feature>
<dbReference type="GO" id="GO:0051213">
    <property type="term" value="F:dioxygenase activity"/>
    <property type="evidence" value="ECO:0007669"/>
    <property type="project" value="UniProtKB-KW"/>
</dbReference>
<dbReference type="InterPro" id="IPR023753">
    <property type="entry name" value="FAD/NAD-binding_dom"/>
</dbReference>
<sequence length="422" mass="46622">MDTTNLNCVIIGASHAGANCAMELRKQGWQGNIYLIDTDAHLPYHRPPLSKEYLSIEEEGATKFKPLFALERYQEEEITLQLGLKVTKVIKKLKSVILSNGETKGYHKLIIATGASAIVPPIEGIKACRKVSVLRSAKDAIQIQQDFKTSTNKEVVIIGGGYIGLETAASLRKLGGNITVLEREERILARVAPIALADYFQELHTANGVKIHTGTSAIKIKETDAAIEIQCNNGNVFTADVLIVGTGVKPNTFVAEEIGAEINNGIKVDENLQTTVEDVYAIGDVAQFYHPTYKEWMRLESVQNAVDQAKIVASNIVGNTQNYNAIPWFWSDQYHVKLQMVGLSKGFTRMVIRTEADKKNCFSIWYFKNDALIAVDAVNNGKAFVLGGKFIQNKILVDPLKIADNTIPFKPNNFIKTETNAH</sequence>
<comment type="cofactor">
    <cofactor evidence="1">
        <name>FAD</name>
        <dbReference type="ChEBI" id="CHEBI:57692"/>
    </cofactor>
</comment>
<dbReference type="Pfam" id="PF07992">
    <property type="entry name" value="Pyr_redox_2"/>
    <property type="match status" value="1"/>
</dbReference>
<keyword evidence="3" id="KW-0274">FAD</keyword>
<feature type="domain" description="FAD/NAD(P)-binding" evidence="5">
    <location>
        <begin position="7"/>
        <end position="309"/>
    </location>
</feature>
<dbReference type="Pfam" id="PF14759">
    <property type="entry name" value="Reductase_C"/>
    <property type="match status" value="1"/>
</dbReference>
<evidence type="ECO:0000313" key="7">
    <source>
        <dbReference type="EMBL" id="SEC65226.1"/>
    </source>
</evidence>
<dbReference type="Gene3D" id="3.30.390.30">
    <property type="match status" value="1"/>
</dbReference>
<keyword evidence="4" id="KW-0560">Oxidoreductase</keyword>
<dbReference type="PANTHER" id="PTHR43557:SF2">
    <property type="entry name" value="RIESKE DOMAIN-CONTAINING PROTEIN-RELATED"/>
    <property type="match status" value="1"/>
</dbReference>
<dbReference type="Gene3D" id="3.50.50.60">
    <property type="entry name" value="FAD/NAD(P)-binding domain"/>
    <property type="match status" value="2"/>
</dbReference>